<evidence type="ECO:0000313" key="5">
    <source>
        <dbReference type="Proteomes" id="UP001237642"/>
    </source>
</evidence>
<reference evidence="4" key="2">
    <citation type="submission" date="2023-05" db="EMBL/GenBank/DDBJ databases">
        <authorList>
            <person name="Schelkunov M.I."/>
        </authorList>
    </citation>
    <scope>NUCLEOTIDE SEQUENCE</scope>
    <source>
        <strain evidence="4">Hsosn_3</strain>
        <tissue evidence="4">Leaf</tissue>
    </source>
</reference>
<protein>
    <submittedName>
        <fullName evidence="4">Macrophage erythroblast attacher-like</fullName>
    </submittedName>
</protein>
<keyword evidence="1" id="KW-0175">Coiled coil</keyword>
<feature type="region of interest" description="Disordered" evidence="2">
    <location>
        <begin position="1"/>
        <end position="97"/>
    </location>
</feature>
<dbReference type="InterPro" id="IPR056070">
    <property type="entry name" value="DUF7653"/>
</dbReference>
<feature type="region of interest" description="Disordered" evidence="2">
    <location>
        <begin position="175"/>
        <end position="228"/>
    </location>
</feature>
<keyword evidence="5" id="KW-1185">Reference proteome</keyword>
<name>A0AAD8GUA6_9APIA</name>
<feature type="compositionally biased region" description="Low complexity" evidence="2">
    <location>
        <begin position="57"/>
        <end position="68"/>
    </location>
</feature>
<feature type="coiled-coil region" evidence="1">
    <location>
        <begin position="397"/>
        <end position="537"/>
    </location>
</feature>
<feature type="compositionally biased region" description="Polar residues" evidence="2">
    <location>
        <begin position="76"/>
        <end position="97"/>
    </location>
</feature>
<feature type="compositionally biased region" description="Low complexity" evidence="2">
    <location>
        <begin position="9"/>
        <end position="20"/>
    </location>
</feature>
<evidence type="ECO:0000256" key="2">
    <source>
        <dbReference type="SAM" id="MobiDB-lite"/>
    </source>
</evidence>
<feature type="coiled-coil region" evidence="1">
    <location>
        <begin position="815"/>
        <end position="891"/>
    </location>
</feature>
<proteinExistence type="predicted"/>
<feature type="compositionally biased region" description="Basic and acidic residues" evidence="2">
    <location>
        <begin position="217"/>
        <end position="228"/>
    </location>
</feature>
<accession>A0AAD8GUA6</accession>
<gene>
    <name evidence="4" type="ORF">POM88_048701</name>
</gene>
<evidence type="ECO:0000259" key="3">
    <source>
        <dbReference type="Pfam" id="PF24670"/>
    </source>
</evidence>
<dbReference type="Pfam" id="PF24670">
    <property type="entry name" value="DUF7653"/>
    <property type="match status" value="1"/>
</dbReference>
<dbReference type="Proteomes" id="UP001237642">
    <property type="component" value="Unassembled WGS sequence"/>
</dbReference>
<dbReference type="Gene3D" id="1.10.287.1490">
    <property type="match status" value="1"/>
</dbReference>
<feature type="domain" description="DUF7653" evidence="3">
    <location>
        <begin position="598"/>
        <end position="728"/>
    </location>
</feature>
<organism evidence="4 5">
    <name type="scientific">Heracleum sosnowskyi</name>
    <dbReference type="NCBI Taxonomy" id="360622"/>
    <lineage>
        <taxon>Eukaryota</taxon>
        <taxon>Viridiplantae</taxon>
        <taxon>Streptophyta</taxon>
        <taxon>Embryophyta</taxon>
        <taxon>Tracheophyta</taxon>
        <taxon>Spermatophyta</taxon>
        <taxon>Magnoliopsida</taxon>
        <taxon>eudicotyledons</taxon>
        <taxon>Gunneridae</taxon>
        <taxon>Pentapetalae</taxon>
        <taxon>asterids</taxon>
        <taxon>campanulids</taxon>
        <taxon>Apiales</taxon>
        <taxon>Apiaceae</taxon>
        <taxon>Apioideae</taxon>
        <taxon>apioid superclade</taxon>
        <taxon>Tordylieae</taxon>
        <taxon>Tordyliinae</taxon>
        <taxon>Heracleum</taxon>
    </lineage>
</organism>
<feature type="compositionally biased region" description="Polar residues" evidence="2">
    <location>
        <begin position="47"/>
        <end position="56"/>
    </location>
</feature>
<sequence>MKKLLFFRSSTNENNSSTPPSKDKQSYSKNSSYDGSKAIDKVKTKKQVSGSQKPTISPSLRRSRSYSSGTIHESGLGQTNPCSSNYGNRSPCHSSNLQNQFDLRSSYFQTLSPERKSRGKWFKDPSVHNLHVFEKPDGILSSRASFDSSESSSYCSSNVSSKVLDRYIVGEQLQETSVPKNTCPQKNRDENSNGGGKRPPRVIIPTDGVNQKPRSQSSRETKEPDHYFSTKDWVENGCGHESPRKLAKHVIERLSQARALPVASSREFDYDIPFTVEDIYRGAVNRSSSLESDGGQQKNILGLPERNDFCCETRRDPDSTAAEQDIDEKLLAKLKHAEERAMYLSEELKQENFLCGSGVSIQGLVQTIRSLAEERSNMALEVAAVWKDRVTEKASFTEELRLAKQELDSRTRRLEKEKNELQFSLEKELDRRSSDWSSKLEKYQTEEHRLRGRVRELAEQNVSLQREVSSVRERDTYSRNQIVSTEKQLQDLTTSIEQARAENQNLHKKFCEMQEKFRATEEDRDCIRRNYEEKEKECKDFHRSVTRMLRTCGEQEKTIEGLREGLRDEVGKKSFMVNFDSQLSNLRMELMRLTGVEQNLRKEVELCRYEIDSLRHENINLLHRLKGDGKENGSTFQLDQELYDFVCCLQNKVPMFLNECIQLCAKLLKHIKDKSGQSSNIKQGIEVTENGIDGQFVVDSDVRIQGYKRGAENLIQSLHSVSSVLQEKVITKESQQNSFEKGLPYLCDQNMEEKLRSELRAEVLLTRLLRERLYSKELDIEQLQAEQAASVRGNDILRCEGQNALDTVSCVTHKMKDLEIQMIKKDENINRLQHDLQECRKELTTVRGILSKVSGERDLMWSKVKQYSENNMLLNSEVNVLKRKVESLDEEVLLKEGQITILKDSLGKPFDLLASPDFAQEFLLD</sequence>
<dbReference type="PANTHER" id="PTHR47491:SF5">
    <property type="entry name" value="CAP-GLY DOMAIN LINKER"/>
    <property type="match status" value="1"/>
</dbReference>
<reference evidence="4" key="1">
    <citation type="submission" date="2023-02" db="EMBL/GenBank/DDBJ databases">
        <title>Genome of toxic invasive species Heracleum sosnowskyi carries increased number of genes despite the absence of recent whole-genome duplications.</title>
        <authorList>
            <person name="Schelkunov M."/>
            <person name="Shtratnikova V."/>
            <person name="Makarenko M."/>
            <person name="Klepikova A."/>
            <person name="Omelchenko D."/>
            <person name="Novikova G."/>
            <person name="Obukhova E."/>
            <person name="Bogdanov V."/>
            <person name="Penin A."/>
            <person name="Logacheva M."/>
        </authorList>
    </citation>
    <scope>NUCLEOTIDE SEQUENCE</scope>
    <source>
        <strain evidence="4">Hsosn_3</strain>
        <tissue evidence="4">Leaf</tissue>
    </source>
</reference>
<dbReference type="EMBL" id="JAUIZM010000011">
    <property type="protein sequence ID" value="KAK1355445.1"/>
    <property type="molecule type" value="Genomic_DNA"/>
</dbReference>
<evidence type="ECO:0000256" key="1">
    <source>
        <dbReference type="SAM" id="Coils"/>
    </source>
</evidence>
<dbReference type="PANTHER" id="PTHR47491">
    <property type="entry name" value="CAP-GLY DOMAIN LINKER"/>
    <property type="match status" value="1"/>
</dbReference>
<evidence type="ECO:0000313" key="4">
    <source>
        <dbReference type="EMBL" id="KAK1355445.1"/>
    </source>
</evidence>
<dbReference type="AlphaFoldDB" id="A0AAD8GUA6"/>
<comment type="caution">
    <text evidence="4">The sequence shown here is derived from an EMBL/GenBank/DDBJ whole genome shotgun (WGS) entry which is preliminary data.</text>
</comment>
<feature type="compositionally biased region" description="Polar residues" evidence="2">
    <location>
        <begin position="175"/>
        <end position="185"/>
    </location>
</feature>